<dbReference type="Proteomes" id="UP000886667">
    <property type="component" value="Unassembled WGS sequence"/>
</dbReference>
<organism evidence="6 7">
    <name type="scientific">Candidatus Thiodiazotropha taylori</name>
    <dbReference type="NCBI Taxonomy" id="2792791"/>
    <lineage>
        <taxon>Bacteria</taxon>
        <taxon>Pseudomonadati</taxon>
        <taxon>Pseudomonadota</taxon>
        <taxon>Gammaproteobacteria</taxon>
        <taxon>Chromatiales</taxon>
        <taxon>Sedimenticolaceae</taxon>
        <taxon>Candidatus Thiodiazotropha</taxon>
    </lineage>
</organism>
<evidence type="ECO:0000256" key="4">
    <source>
        <dbReference type="ARBA" id="ARBA00022833"/>
    </source>
</evidence>
<dbReference type="PANTHER" id="PTHR38344:SF1">
    <property type="entry name" value="INORGANIC CARBON TRANSPORTER SUBUNIT DABA-RELATED"/>
    <property type="match status" value="1"/>
</dbReference>
<protein>
    <submittedName>
        <fullName evidence="6">DUF2309 domain-containing protein</fullName>
    </submittedName>
</protein>
<proteinExistence type="predicted"/>
<evidence type="ECO:0000256" key="1">
    <source>
        <dbReference type="ARBA" id="ARBA00022448"/>
    </source>
</evidence>
<keyword evidence="1" id="KW-0813">Transport</keyword>
<comment type="caution">
    <text evidence="6">The sequence shown here is derived from an EMBL/GenBank/DDBJ whole genome shotgun (WGS) entry which is preliminary data.</text>
</comment>
<sequence>TLQAPRLGFTDVEQADRVQSLLKATGLTSGFSPLVMILGHGSRNQNNPHTSAYNCGACSGRFSGPNARLVAAMANRGEVRKLLSERGIEIPAESWFIGAEHDTCSDQIISYDLDLIPESLKASAGKLDQALIQASQRHARERCRRFASAPHKLTEQQAMDHVAGRANDFSQARPELGHATNACAFIGRRSLSRGAFFDRRAFLISYDASTDPEGEVLERHLLINGAVGAGISLVYYFSTVDNENYGSGSKVTHNVTGFLGVMEGAGSDLRTGLPRQMIEIHEAMRLLVVVEASTEILTTIYQRQPPLQQLVGNDWVQLVAIDPQSGELKLFNPREGWQPWQPADERPLSMVDRSESWYLGSSGALPTALIKTPLEATNDG</sequence>
<evidence type="ECO:0000313" key="6">
    <source>
        <dbReference type="EMBL" id="MCG7947650.1"/>
    </source>
</evidence>
<keyword evidence="2" id="KW-1003">Cell membrane</keyword>
<dbReference type="Pfam" id="PF10070">
    <property type="entry name" value="DabA"/>
    <property type="match status" value="1"/>
</dbReference>
<evidence type="ECO:0000256" key="2">
    <source>
        <dbReference type="ARBA" id="ARBA00022475"/>
    </source>
</evidence>
<accession>A0A9E4KDP3</accession>
<keyword evidence="5" id="KW-0472">Membrane</keyword>
<name>A0A9E4KDP3_9GAMM</name>
<dbReference type="PANTHER" id="PTHR38344">
    <property type="entry name" value="UPF0753 PROTEIN AQ_863"/>
    <property type="match status" value="1"/>
</dbReference>
<evidence type="ECO:0000256" key="5">
    <source>
        <dbReference type="ARBA" id="ARBA00023136"/>
    </source>
</evidence>
<keyword evidence="4" id="KW-0862">Zinc</keyword>
<keyword evidence="3" id="KW-0479">Metal-binding</keyword>
<dbReference type="InterPro" id="IPR018752">
    <property type="entry name" value="DabA"/>
</dbReference>
<evidence type="ECO:0000313" key="7">
    <source>
        <dbReference type="Proteomes" id="UP000886667"/>
    </source>
</evidence>
<feature type="non-terminal residue" evidence="6">
    <location>
        <position position="1"/>
    </location>
</feature>
<dbReference type="EMBL" id="JAEPCM010000534">
    <property type="protein sequence ID" value="MCG7947650.1"/>
    <property type="molecule type" value="Genomic_DNA"/>
</dbReference>
<dbReference type="GO" id="GO:0046872">
    <property type="term" value="F:metal ion binding"/>
    <property type="evidence" value="ECO:0007669"/>
    <property type="project" value="UniProtKB-KW"/>
</dbReference>
<evidence type="ECO:0000256" key="3">
    <source>
        <dbReference type="ARBA" id="ARBA00022723"/>
    </source>
</evidence>
<dbReference type="AlphaFoldDB" id="A0A9E4KDP3"/>
<gene>
    <name evidence="6" type="ORF">JAZ07_15005</name>
</gene>
<reference evidence="6" key="1">
    <citation type="journal article" date="2021" name="Proc. Natl. Acad. Sci. U.S.A.">
        <title>Global biogeography of chemosynthetic symbionts reveals both localized and globally distributed symbiont groups. .</title>
        <authorList>
            <person name="Osvatic J.T."/>
            <person name="Wilkins L.G.E."/>
            <person name="Leibrecht L."/>
            <person name="Leray M."/>
            <person name="Zauner S."/>
            <person name="Polzin J."/>
            <person name="Camacho Y."/>
            <person name="Gros O."/>
            <person name="van Gils J.A."/>
            <person name="Eisen J.A."/>
            <person name="Petersen J.M."/>
            <person name="Yuen B."/>
        </authorList>
    </citation>
    <scope>NUCLEOTIDE SEQUENCE</scope>
    <source>
        <strain evidence="6">MAGclacostrist064TRANS</strain>
    </source>
</reference>